<name>A0AA85KI48_TRIRE</name>
<dbReference type="Proteomes" id="UP000050795">
    <property type="component" value="Unassembled WGS sequence"/>
</dbReference>
<dbReference type="WBParaSite" id="TREG1_99000.1">
    <property type="protein sequence ID" value="TREG1_99000.1"/>
    <property type="gene ID" value="TREG1_99000"/>
</dbReference>
<reference evidence="3" key="2">
    <citation type="submission" date="2023-11" db="UniProtKB">
        <authorList>
            <consortium name="WormBaseParasite"/>
        </authorList>
    </citation>
    <scope>IDENTIFICATION</scope>
</reference>
<feature type="region of interest" description="Disordered" evidence="1">
    <location>
        <begin position="297"/>
        <end position="330"/>
    </location>
</feature>
<reference evidence="2" key="1">
    <citation type="submission" date="2022-06" db="EMBL/GenBank/DDBJ databases">
        <authorList>
            <person name="Berger JAMES D."/>
            <person name="Berger JAMES D."/>
        </authorList>
    </citation>
    <scope>NUCLEOTIDE SEQUENCE [LARGE SCALE GENOMIC DNA]</scope>
</reference>
<protein>
    <submittedName>
        <fullName evidence="3">Uncharacterized protein</fullName>
    </submittedName>
</protein>
<sequence length="441" mass="48713">MTESQGVRRKRALSFAGYTDLPKLSSGVPITQLPTIGRSRRPSCICSGDYSAASEVFKDISNKLNSANSNAEFSCLSEFRVSESPDLCSRKTSVATVVRGDSPCSYTSTPQMSPRQNNSYSDLLTLLRPPELSDHILPDGPLSSNLVKLYLAKLAASKPSDDICPVKSLQSMSPKASTQNELHCLPECMQLRSPHLASMVMPVNQIIRAHANHQNNFKPEQRKSSKEALNSLYANFSDRNALTDTSYSSGLSDAEPWSLSHTYHTIKSGYLSDNHLLEAASEAQRLNISKRQLELRLKNLPSGSNNNMSSSDTQTNSRENLNGYPVHPVHGTTSTHKFEFTHVYDGLIPPSLKNVNKSHTNSLNTSQVNLNCTGEDNYNDNMMHSSVYYSVPNSPSIHHSKRSNMMNNDHKIVETNTHKFDFHDNNNNNVIDSIGGGTFSS</sequence>
<feature type="compositionally biased region" description="Polar residues" evidence="1">
    <location>
        <begin position="301"/>
        <end position="320"/>
    </location>
</feature>
<accession>A0AA85KI48</accession>
<organism evidence="2 3">
    <name type="scientific">Trichobilharzia regenti</name>
    <name type="common">Nasal bird schistosome</name>
    <dbReference type="NCBI Taxonomy" id="157069"/>
    <lineage>
        <taxon>Eukaryota</taxon>
        <taxon>Metazoa</taxon>
        <taxon>Spiralia</taxon>
        <taxon>Lophotrochozoa</taxon>
        <taxon>Platyhelminthes</taxon>
        <taxon>Trematoda</taxon>
        <taxon>Digenea</taxon>
        <taxon>Strigeidida</taxon>
        <taxon>Schistosomatoidea</taxon>
        <taxon>Schistosomatidae</taxon>
        <taxon>Trichobilharzia</taxon>
    </lineage>
</organism>
<dbReference type="AlphaFoldDB" id="A0AA85KI48"/>
<proteinExistence type="predicted"/>
<keyword evidence="2" id="KW-1185">Reference proteome</keyword>
<evidence type="ECO:0000313" key="2">
    <source>
        <dbReference type="Proteomes" id="UP000050795"/>
    </source>
</evidence>
<evidence type="ECO:0000313" key="3">
    <source>
        <dbReference type="WBParaSite" id="TREG1_99000.1"/>
    </source>
</evidence>
<evidence type="ECO:0000256" key="1">
    <source>
        <dbReference type="SAM" id="MobiDB-lite"/>
    </source>
</evidence>